<dbReference type="EMBL" id="HF936243">
    <property type="protein sequence ID" value="CCX15613.1"/>
    <property type="molecule type" value="Genomic_DNA"/>
</dbReference>
<dbReference type="STRING" id="1076935.U4LH22"/>
<protein>
    <submittedName>
        <fullName evidence="1">Uncharacterized protein</fullName>
    </submittedName>
</protein>
<accession>U4LH22</accession>
<reference evidence="1 2" key="1">
    <citation type="journal article" date="2013" name="PLoS Genet.">
        <title>The genome and development-dependent transcriptomes of Pyronema confluens: a window into fungal evolution.</title>
        <authorList>
            <person name="Traeger S."/>
            <person name="Altegoer F."/>
            <person name="Freitag M."/>
            <person name="Gabaldon T."/>
            <person name="Kempken F."/>
            <person name="Kumar A."/>
            <person name="Marcet-Houben M."/>
            <person name="Poggeler S."/>
            <person name="Stajich J.E."/>
            <person name="Nowrousian M."/>
        </authorList>
    </citation>
    <scope>NUCLEOTIDE SEQUENCE [LARGE SCALE GENOMIC DNA]</scope>
    <source>
        <strain evidence="2">CBS 100304</strain>
        <tissue evidence="1">Vegetative mycelium</tissue>
    </source>
</reference>
<dbReference type="AlphaFoldDB" id="U4LH22"/>
<organism evidence="1 2">
    <name type="scientific">Pyronema omphalodes (strain CBS 100304)</name>
    <name type="common">Pyronema confluens</name>
    <dbReference type="NCBI Taxonomy" id="1076935"/>
    <lineage>
        <taxon>Eukaryota</taxon>
        <taxon>Fungi</taxon>
        <taxon>Dikarya</taxon>
        <taxon>Ascomycota</taxon>
        <taxon>Pezizomycotina</taxon>
        <taxon>Pezizomycetes</taxon>
        <taxon>Pezizales</taxon>
        <taxon>Pyronemataceae</taxon>
        <taxon>Pyronema</taxon>
    </lineage>
</organism>
<name>U4LH22_PYROM</name>
<proteinExistence type="predicted"/>
<dbReference type="Proteomes" id="UP000018144">
    <property type="component" value="Unassembled WGS sequence"/>
</dbReference>
<evidence type="ECO:0000313" key="2">
    <source>
        <dbReference type="Proteomes" id="UP000018144"/>
    </source>
</evidence>
<keyword evidence="2" id="KW-1185">Reference proteome</keyword>
<sequence>MYNSHTRVVQLTPHSIDLFQRHMKGIYAGFIMVEAKDCEADARQHQAVLETDTNIPTRNGEQWQALIAFHRYLLHEHHEFFLGQQ</sequence>
<evidence type="ECO:0000313" key="1">
    <source>
        <dbReference type="EMBL" id="CCX15613.1"/>
    </source>
</evidence>
<gene>
    <name evidence="1" type="ORF">PCON_02030</name>
</gene>
<dbReference type="OrthoDB" id="2017974at2759"/>